<name>A0A922MNF4_SPOEX</name>
<sequence>MGINVSEPEMFRLPNDRTDAYVNALKKIIVPDLQIVVVICPSARDDRYGVIKKICCAENPVPSQVINARTLMNANKIRSITQKILLQMNCKLGGTLWNINIPFKSAMVIGIDSYHDASRKKQSVCAFVASYNQSMTHWYSKVVFQGRGQEIADHLRDCFVQAIRVYLSVNGNLPDRIIIYRYDFLIVSQKVNQGTVTPTHYVVVHDDSDMTPDQCQRLTYKLCHLYYNWPGTVRVPAPCQYAHKLASLVGSSVHQEPAESLANKLFFL</sequence>
<dbReference type="InterPro" id="IPR012337">
    <property type="entry name" value="RNaseH-like_sf"/>
</dbReference>
<accession>A0A922MNF4</accession>
<gene>
    <name evidence="2" type="ORF">HF086_007242</name>
</gene>
<organism evidence="2 3">
    <name type="scientific">Spodoptera exigua</name>
    <name type="common">Beet armyworm</name>
    <name type="synonym">Noctua fulgens</name>
    <dbReference type="NCBI Taxonomy" id="7107"/>
    <lineage>
        <taxon>Eukaryota</taxon>
        <taxon>Metazoa</taxon>
        <taxon>Ecdysozoa</taxon>
        <taxon>Arthropoda</taxon>
        <taxon>Hexapoda</taxon>
        <taxon>Insecta</taxon>
        <taxon>Pterygota</taxon>
        <taxon>Neoptera</taxon>
        <taxon>Endopterygota</taxon>
        <taxon>Lepidoptera</taxon>
        <taxon>Glossata</taxon>
        <taxon>Ditrysia</taxon>
        <taxon>Noctuoidea</taxon>
        <taxon>Noctuidae</taxon>
        <taxon>Amphipyrinae</taxon>
        <taxon>Spodoptera</taxon>
    </lineage>
</organism>
<dbReference type="EMBL" id="JACEFF010000329">
    <property type="protein sequence ID" value="KAH9639561.1"/>
    <property type="molecule type" value="Genomic_DNA"/>
</dbReference>
<proteinExistence type="predicted"/>
<dbReference type="AlphaFoldDB" id="A0A922MNF4"/>
<dbReference type="PANTHER" id="PTHR22891">
    <property type="entry name" value="EUKARYOTIC TRANSLATION INITIATION FACTOR 2C"/>
    <property type="match status" value="1"/>
</dbReference>
<dbReference type="InterPro" id="IPR036397">
    <property type="entry name" value="RNaseH_sf"/>
</dbReference>
<dbReference type="Gene3D" id="3.40.50.2300">
    <property type="match status" value="1"/>
</dbReference>
<evidence type="ECO:0000313" key="2">
    <source>
        <dbReference type="EMBL" id="KAH9639561.1"/>
    </source>
</evidence>
<dbReference type="PROSITE" id="PS50822">
    <property type="entry name" value="PIWI"/>
    <property type="match status" value="1"/>
</dbReference>
<dbReference type="SUPFAM" id="SSF53098">
    <property type="entry name" value="Ribonuclease H-like"/>
    <property type="match status" value="1"/>
</dbReference>
<evidence type="ECO:0000313" key="3">
    <source>
        <dbReference type="Proteomes" id="UP000814243"/>
    </source>
</evidence>
<dbReference type="CDD" id="cd04658">
    <property type="entry name" value="Piwi_piwi-like_Euk"/>
    <property type="match status" value="1"/>
</dbReference>
<feature type="domain" description="Piwi" evidence="1">
    <location>
        <begin position="35"/>
        <end position="254"/>
    </location>
</feature>
<dbReference type="SMART" id="SM00950">
    <property type="entry name" value="Piwi"/>
    <property type="match status" value="1"/>
</dbReference>
<dbReference type="Gene3D" id="3.30.420.10">
    <property type="entry name" value="Ribonuclease H-like superfamily/Ribonuclease H"/>
    <property type="match status" value="2"/>
</dbReference>
<protein>
    <recommendedName>
        <fullName evidence="1">Piwi domain-containing protein</fullName>
    </recommendedName>
</protein>
<comment type="caution">
    <text evidence="2">The sequence shown here is derived from an EMBL/GenBank/DDBJ whole genome shotgun (WGS) entry which is preliminary data.</text>
</comment>
<reference evidence="2" key="1">
    <citation type="journal article" date="2021" name="G3 (Bethesda)">
        <title>Genome and transcriptome analysis of the beet armyworm Spodoptera exigua reveals targets for pest control. .</title>
        <authorList>
            <person name="Simon S."/>
            <person name="Breeschoten T."/>
            <person name="Jansen H.J."/>
            <person name="Dirks R.P."/>
            <person name="Schranz M.E."/>
            <person name="Ros V.I.D."/>
        </authorList>
    </citation>
    <scope>NUCLEOTIDE SEQUENCE</scope>
    <source>
        <strain evidence="2">TB_SE_WUR_2020</strain>
    </source>
</reference>
<dbReference type="InterPro" id="IPR003165">
    <property type="entry name" value="Piwi"/>
</dbReference>
<dbReference type="Pfam" id="PF02171">
    <property type="entry name" value="Piwi"/>
    <property type="match status" value="1"/>
</dbReference>
<dbReference type="Proteomes" id="UP000814243">
    <property type="component" value="Unassembled WGS sequence"/>
</dbReference>
<evidence type="ECO:0000259" key="1">
    <source>
        <dbReference type="PROSITE" id="PS50822"/>
    </source>
</evidence>
<dbReference type="GO" id="GO:0003676">
    <property type="term" value="F:nucleic acid binding"/>
    <property type="evidence" value="ECO:0007669"/>
    <property type="project" value="InterPro"/>
</dbReference>